<dbReference type="SFLD" id="SFLDF00045">
    <property type="entry name" value="2-haloacid_dehalogenase"/>
    <property type="match status" value="1"/>
</dbReference>
<gene>
    <name evidence="4" type="ORF">HKT17_05135</name>
</gene>
<dbReference type="RefSeq" id="WP_105028644.1">
    <property type="nucleotide sequence ID" value="NZ_CP053084.1"/>
</dbReference>
<dbReference type="Proteomes" id="UP000501130">
    <property type="component" value="Chromosome"/>
</dbReference>
<comment type="function">
    <text evidence="3">Catalyzes the hydrolytic dehalogenation of small (S)-2-haloalkanoic acids to yield the corresponding (R)-2-hydroxyalkanoic acids.</text>
</comment>
<comment type="similarity">
    <text evidence="1 3">Belongs to the HAD-like hydrolase superfamily. S-2-haloalkanoic acid dehalogenase family.</text>
</comment>
<name>A0ABX6N5C0_9BURK</name>
<dbReference type="InterPro" id="IPR006328">
    <property type="entry name" value="2-HAD"/>
</dbReference>
<accession>A0ABX6N5C0</accession>
<dbReference type="InterPro" id="IPR006439">
    <property type="entry name" value="HAD-SF_hydro_IA"/>
</dbReference>
<evidence type="ECO:0000313" key="5">
    <source>
        <dbReference type="Proteomes" id="UP000501130"/>
    </source>
</evidence>
<evidence type="ECO:0000256" key="2">
    <source>
        <dbReference type="ARBA" id="ARBA00022801"/>
    </source>
</evidence>
<keyword evidence="2 3" id="KW-0378">Hydrolase</keyword>
<dbReference type="SUPFAM" id="SSF56784">
    <property type="entry name" value="HAD-like"/>
    <property type="match status" value="1"/>
</dbReference>
<dbReference type="InterPro" id="IPR023198">
    <property type="entry name" value="PGP-like_dom2"/>
</dbReference>
<dbReference type="NCBIfam" id="TIGR01428">
    <property type="entry name" value="HAD_type_II"/>
    <property type="match status" value="1"/>
</dbReference>
<dbReference type="PANTHER" id="PTHR43316">
    <property type="entry name" value="HYDROLASE, HALOACID DELAHOGENASE-RELATED"/>
    <property type="match status" value="1"/>
</dbReference>
<keyword evidence="5" id="KW-1185">Reference proteome</keyword>
<dbReference type="InterPro" id="IPR051540">
    <property type="entry name" value="S-2-haloacid_dehalogenase"/>
</dbReference>
<evidence type="ECO:0000256" key="1">
    <source>
        <dbReference type="ARBA" id="ARBA00008106"/>
    </source>
</evidence>
<evidence type="ECO:0000313" key="4">
    <source>
        <dbReference type="EMBL" id="QJR29135.1"/>
    </source>
</evidence>
<protein>
    <recommendedName>
        <fullName evidence="3">(S)-2-haloacid dehalogenase</fullName>
        <ecNumber evidence="3">3.8.1.2</ecNumber>
    </recommendedName>
    <alternativeName>
        <fullName evidence="3">2-haloalkanoic acid dehalogenase</fullName>
    </alternativeName>
    <alternativeName>
        <fullName evidence="3">Halocarboxylic acid halidohydrolase</fullName>
    </alternativeName>
    <alternativeName>
        <fullName evidence="3">L-2-haloacid dehalogenase</fullName>
    </alternativeName>
</protein>
<dbReference type="EC" id="3.8.1.2" evidence="3"/>
<dbReference type="EMBL" id="CP053084">
    <property type="protein sequence ID" value="QJR29135.1"/>
    <property type="molecule type" value="Genomic_DNA"/>
</dbReference>
<dbReference type="InterPro" id="IPR036412">
    <property type="entry name" value="HAD-like_sf"/>
</dbReference>
<organism evidence="4 5">
    <name type="scientific">Limnobacter profundi</name>
    <dbReference type="NCBI Taxonomy" id="2732163"/>
    <lineage>
        <taxon>Bacteria</taxon>
        <taxon>Pseudomonadati</taxon>
        <taxon>Pseudomonadota</taxon>
        <taxon>Betaproteobacteria</taxon>
        <taxon>Burkholderiales</taxon>
        <taxon>Burkholderiaceae</taxon>
        <taxon>Limnobacter</taxon>
    </lineage>
</organism>
<dbReference type="Pfam" id="PF00702">
    <property type="entry name" value="Hydrolase"/>
    <property type="match status" value="1"/>
</dbReference>
<dbReference type="SFLD" id="SFLDS00003">
    <property type="entry name" value="Haloacid_Dehalogenase"/>
    <property type="match status" value="1"/>
</dbReference>
<dbReference type="Gene3D" id="1.10.150.240">
    <property type="entry name" value="Putative phosphatase, domain 2"/>
    <property type="match status" value="1"/>
</dbReference>
<dbReference type="PRINTS" id="PR00413">
    <property type="entry name" value="HADHALOGNASE"/>
</dbReference>
<reference evidence="4 5" key="1">
    <citation type="submission" date="2020-05" db="EMBL/GenBank/DDBJ databases">
        <title>Compete genome of Limnobacter sp. SAORIC-580.</title>
        <authorList>
            <person name="Song J."/>
            <person name="Cho J.-C."/>
        </authorList>
    </citation>
    <scope>NUCLEOTIDE SEQUENCE [LARGE SCALE GENOMIC DNA]</scope>
    <source>
        <strain evidence="4 5">SAORIC-580</strain>
    </source>
</reference>
<evidence type="ECO:0000256" key="3">
    <source>
        <dbReference type="RuleBase" id="RU368077"/>
    </source>
</evidence>
<dbReference type="SFLD" id="SFLDG01135">
    <property type="entry name" value="C1.5.6:_HAD__Beta-PGM__Phospha"/>
    <property type="match status" value="1"/>
</dbReference>
<dbReference type="PANTHER" id="PTHR43316:SF3">
    <property type="entry name" value="HALOACID DEHALOGENASE, TYPE II (AFU_ORTHOLOGUE AFUA_2G07750)-RELATED"/>
    <property type="match status" value="1"/>
</dbReference>
<proteinExistence type="inferred from homology"/>
<comment type="catalytic activity">
    <reaction evidence="3">
        <text>an (S)-2-haloacid + H2O = a (2R)-2-hydroxycarboxylate + a halide anion + H(+)</text>
        <dbReference type="Rhea" id="RHEA:11192"/>
        <dbReference type="ChEBI" id="CHEBI:15377"/>
        <dbReference type="ChEBI" id="CHEBI:15378"/>
        <dbReference type="ChEBI" id="CHEBI:16042"/>
        <dbReference type="ChEBI" id="CHEBI:58314"/>
        <dbReference type="ChEBI" id="CHEBI:137405"/>
        <dbReference type="EC" id="3.8.1.2"/>
    </reaction>
</comment>
<dbReference type="CDD" id="cd02588">
    <property type="entry name" value="HAD_L2-DEX"/>
    <property type="match status" value="1"/>
</dbReference>
<sequence>MATPKLVLFDAYGTLFDVYSVSSTAEQIFPGHGSALSVLWRDKQIEYTRLRAMAGRYKPFWDITIDALRYACEALKLDLTEERQRRLLNVYSSLAAYPENRAVLQALKSRGIKTAILSNGNTEMLNVAVRGANFQGLLDAVLSVDALQTFKIHSAVYQMGLNHFGAKASETLFVSSNCWDACGATWFGLPTLWVNRAGLPLERLDVEPMATGRNLNDVLSLV</sequence>
<dbReference type="NCBIfam" id="TIGR01493">
    <property type="entry name" value="HAD-SF-IA-v2"/>
    <property type="match status" value="1"/>
</dbReference>
<dbReference type="InterPro" id="IPR023214">
    <property type="entry name" value="HAD_sf"/>
</dbReference>
<dbReference type="SFLD" id="SFLDG01129">
    <property type="entry name" value="C1.5:_HAD__Beta-PGM__Phosphata"/>
    <property type="match status" value="1"/>
</dbReference>
<dbReference type="Gene3D" id="3.40.50.1000">
    <property type="entry name" value="HAD superfamily/HAD-like"/>
    <property type="match status" value="1"/>
</dbReference>